<sequence>MSVSGHFNARGDVTFLKVKHTMNLMAGEKLAGHEFELTVDQYPDLSVVVRSAQMPAMGRSDMEDFGPMGLKFNQHGALENSGEITVTCVETIGGRVLQMIREIVKDKKYIDITIRATPESLSGASPDALKFKLSHCKLRSDVVELSTEDQATLVKPSMTIVYNWVDL</sequence>
<dbReference type="Proteomes" id="UP000029227">
    <property type="component" value="Unassembled WGS sequence"/>
</dbReference>
<evidence type="ECO:0000313" key="2">
    <source>
        <dbReference type="Proteomes" id="UP000029227"/>
    </source>
</evidence>
<name>A0A090RKD3_9GAMM</name>
<protein>
    <submittedName>
        <fullName evidence="1">Putative baseplate structural protein</fullName>
    </submittedName>
</protein>
<dbReference type="EMBL" id="BBMN01000020">
    <property type="protein sequence ID" value="GAL07947.1"/>
    <property type="molecule type" value="Genomic_DNA"/>
</dbReference>
<dbReference type="STRING" id="754436.JCM19237_327"/>
<evidence type="ECO:0000313" key="1">
    <source>
        <dbReference type="EMBL" id="GAL07947.1"/>
    </source>
</evidence>
<accession>A0A090RKD3</accession>
<organism evidence="1 2">
    <name type="scientific">Photobacterium aphoticum</name>
    <dbReference type="NCBI Taxonomy" id="754436"/>
    <lineage>
        <taxon>Bacteria</taxon>
        <taxon>Pseudomonadati</taxon>
        <taxon>Pseudomonadota</taxon>
        <taxon>Gammaproteobacteria</taxon>
        <taxon>Vibrionales</taxon>
        <taxon>Vibrionaceae</taxon>
        <taxon>Photobacterium</taxon>
    </lineage>
</organism>
<gene>
    <name evidence="1" type="ORF">JCM19237_327</name>
</gene>
<reference evidence="1 2" key="1">
    <citation type="journal article" date="2014" name="Genome Announc.">
        <title>Draft Genome Sequences of Two Vibrionaceae Species, Vibrio ponticus C121 and Photobacterium aphoticum C119, Isolated as Coral Reef Microbiota.</title>
        <authorList>
            <person name="Al-saari N."/>
            <person name="Meirelles P.M."/>
            <person name="Mino S."/>
            <person name="Suda W."/>
            <person name="Oshima K."/>
            <person name="Hattori M."/>
            <person name="Ohkuma M."/>
            <person name="Thompson F.L."/>
            <person name="Gomez-Gil B."/>
            <person name="Sawabe T."/>
            <person name="Sawabe T."/>
        </authorList>
    </citation>
    <scope>NUCLEOTIDE SEQUENCE [LARGE SCALE GENOMIC DNA]</scope>
    <source>
        <strain evidence="1 2">JCM 19237</strain>
    </source>
</reference>
<proteinExistence type="predicted"/>
<comment type="caution">
    <text evidence="1">The sequence shown here is derived from an EMBL/GenBank/DDBJ whole genome shotgun (WGS) entry which is preliminary data.</text>
</comment>
<dbReference type="eggNOG" id="ENOG5030CJ4">
    <property type="taxonomic scope" value="Bacteria"/>
</dbReference>
<dbReference type="AlphaFoldDB" id="A0A090RKD3"/>